<evidence type="ECO:0008006" key="3">
    <source>
        <dbReference type="Google" id="ProtNLM"/>
    </source>
</evidence>
<evidence type="ECO:0000313" key="1">
    <source>
        <dbReference type="EMBL" id="QNH62396.1"/>
    </source>
</evidence>
<accession>A0A7G7W7Q3</accession>
<sequence length="113" mass="12544">METHIITITYHDCASQYELSETDLQGFVELGLLGTGPTPGTIRDEPDHLARLARLHHELGLSREGIDVVLAMRQRLLSLQAELVYQRARARQLESLLQNTGPLLDADELAGIS</sequence>
<gene>
    <name evidence="1" type="ORF">H4317_00780</name>
</gene>
<dbReference type="AlphaFoldDB" id="A0A7G7W7Q3"/>
<name>A0A7G7W7Q3_9BACT</name>
<evidence type="ECO:0000313" key="2">
    <source>
        <dbReference type="Proteomes" id="UP000515489"/>
    </source>
</evidence>
<dbReference type="KEGG" id="hsk:H4317_00780"/>
<organism evidence="1 2">
    <name type="scientific">Hymenobacter sediminicola</name>
    <dbReference type="NCBI Taxonomy" id="2761579"/>
    <lineage>
        <taxon>Bacteria</taxon>
        <taxon>Pseudomonadati</taxon>
        <taxon>Bacteroidota</taxon>
        <taxon>Cytophagia</taxon>
        <taxon>Cytophagales</taxon>
        <taxon>Hymenobacteraceae</taxon>
        <taxon>Hymenobacter</taxon>
    </lineage>
</organism>
<dbReference type="Proteomes" id="UP000515489">
    <property type="component" value="Chromosome"/>
</dbReference>
<dbReference type="EMBL" id="CP060202">
    <property type="protein sequence ID" value="QNH62396.1"/>
    <property type="molecule type" value="Genomic_DNA"/>
</dbReference>
<reference evidence="1 2" key="1">
    <citation type="submission" date="2020-08" db="EMBL/GenBank/DDBJ databases">
        <title>Hymenobacter sp. S2-20-2 genome sequencing.</title>
        <authorList>
            <person name="Jin L."/>
        </authorList>
    </citation>
    <scope>NUCLEOTIDE SEQUENCE [LARGE SCALE GENOMIC DNA]</scope>
    <source>
        <strain evidence="1 2">S2-20-2</strain>
    </source>
</reference>
<dbReference type="RefSeq" id="WP_185888308.1">
    <property type="nucleotide sequence ID" value="NZ_CP060202.1"/>
</dbReference>
<dbReference type="Gene3D" id="1.10.1660.10">
    <property type="match status" value="1"/>
</dbReference>
<protein>
    <recommendedName>
        <fullName evidence="3">MerR family transcriptional regulator</fullName>
    </recommendedName>
</protein>
<proteinExistence type="predicted"/>
<keyword evidence="2" id="KW-1185">Reference proteome</keyword>